<comment type="caution">
    <text evidence="3">The sequence shown here is derived from an EMBL/GenBank/DDBJ whole genome shotgun (WGS) entry which is preliminary data.</text>
</comment>
<keyword evidence="2 3" id="KW-0560">Oxidoreductase</keyword>
<dbReference type="SUPFAM" id="SSF51905">
    <property type="entry name" value="FAD/NAD(P)-binding domain"/>
    <property type="match status" value="1"/>
</dbReference>
<dbReference type="PRINTS" id="PR00469">
    <property type="entry name" value="PNDRDTASEII"/>
</dbReference>
<keyword evidence="1" id="KW-0285">Flavoprotein</keyword>
<accession>A0A5C5ZX26</accession>
<dbReference type="RefSeq" id="WP_231603392.1">
    <property type="nucleotide sequence ID" value="NZ_SJPM01000012.1"/>
</dbReference>
<protein>
    <submittedName>
        <fullName evidence="3">Ferredoxin--NADP reductase</fullName>
        <ecNumber evidence="3">1.18.1.2</ecNumber>
    </submittedName>
</protein>
<dbReference type="Gene3D" id="3.50.50.60">
    <property type="entry name" value="FAD/NAD(P)-binding domain"/>
    <property type="match status" value="1"/>
</dbReference>
<dbReference type="EMBL" id="SJPM01000012">
    <property type="protein sequence ID" value="TWT92182.1"/>
    <property type="molecule type" value="Genomic_DNA"/>
</dbReference>
<organism evidence="3 4">
    <name type="scientific">Neorhodopirellula pilleata</name>
    <dbReference type="NCBI Taxonomy" id="2714738"/>
    <lineage>
        <taxon>Bacteria</taxon>
        <taxon>Pseudomonadati</taxon>
        <taxon>Planctomycetota</taxon>
        <taxon>Planctomycetia</taxon>
        <taxon>Pirellulales</taxon>
        <taxon>Pirellulaceae</taxon>
        <taxon>Neorhodopirellula</taxon>
    </lineage>
</organism>
<keyword evidence="4" id="KW-1185">Reference proteome</keyword>
<dbReference type="InterPro" id="IPR050097">
    <property type="entry name" value="Ferredoxin-NADP_redctase_2"/>
</dbReference>
<evidence type="ECO:0000313" key="4">
    <source>
        <dbReference type="Proteomes" id="UP000316213"/>
    </source>
</evidence>
<proteinExistence type="predicted"/>
<dbReference type="PRINTS" id="PR00368">
    <property type="entry name" value="FADPNR"/>
</dbReference>
<dbReference type="InterPro" id="IPR036188">
    <property type="entry name" value="FAD/NAD-bd_sf"/>
</dbReference>
<dbReference type="Proteomes" id="UP000316213">
    <property type="component" value="Unassembled WGS sequence"/>
</dbReference>
<name>A0A5C5ZX26_9BACT</name>
<evidence type="ECO:0000313" key="3">
    <source>
        <dbReference type="EMBL" id="TWT92182.1"/>
    </source>
</evidence>
<reference evidence="3 4" key="1">
    <citation type="submission" date="2019-02" db="EMBL/GenBank/DDBJ databases">
        <title>Deep-cultivation of Planctomycetes and their phenomic and genomic characterization uncovers novel biology.</title>
        <authorList>
            <person name="Wiegand S."/>
            <person name="Jogler M."/>
            <person name="Boedeker C."/>
            <person name="Pinto D."/>
            <person name="Vollmers J."/>
            <person name="Rivas-Marin E."/>
            <person name="Kohn T."/>
            <person name="Peeters S.H."/>
            <person name="Heuer A."/>
            <person name="Rast P."/>
            <person name="Oberbeckmann S."/>
            <person name="Bunk B."/>
            <person name="Jeske O."/>
            <person name="Meyerdierks A."/>
            <person name="Storesund J.E."/>
            <person name="Kallscheuer N."/>
            <person name="Luecker S."/>
            <person name="Lage O.M."/>
            <person name="Pohl T."/>
            <person name="Merkel B.J."/>
            <person name="Hornburger P."/>
            <person name="Mueller R.-W."/>
            <person name="Bruemmer F."/>
            <person name="Labrenz M."/>
            <person name="Spormann A.M."/>
            <person name="Op Den Camp H."/>
            <person name="Overmann J."/>
            <person name="Amann R."/>
            <person name="Jetten M.S.M."/>
            <person name="Mascher T."/>
            <person name="Medema M.H."/>
            <person name="Devos D.P."/>
            <person name="Kaster A.-K."/>
            <person name="Ovreas L."/>
            <person name="Rohde M."/>
            <person name="Galperin M.Y."/>
            <person name="Jogler C."/>
        </authorList>
    </citation>
    <scope>NUCLEOTIDE SEQUENCE [LARGE SCALE GENOMIC DNA]</scope>
    <source>
        <strain evidence="3 4">Pla100</strain>
    </source>
</reference>
<sequence>MDNGLVDAVVIGGGPIGIETSIELRRRGIESLVCEAGALGHTIAWWAPQTRWFSSNDRIAIAGVPLHTVDQSKASREEYLNYLRSVVDQFHVPVKTFTKVQSLVPVDQSDEPKWRLAFAGQTNSLETKAVILAIGGTDFPNRLNVPGESLPHVDGYLREVHRYHGRRVLIVGGRNSAVEAAIRLHRSGARVMLSYHGESLPTDGIKYWLRPEIDGLIRSGSVPAWFHSRVIRIDSDAVHLQVQTPAGEEEVRVEADDVLTLIGYRQNQTLFQELGILSDELEPKPIFDPETMQTPRPGIYVAGTAVGGTQSSKYQVFLENCHDHSTKIADHLQRRFDSRRSTVESLSLHRQTESLDNLRQRIGLQPES</sequence>
<gene>
    <name evidence="3" type="ORF">Pla100_47190</name>
</gene>
<dbReference type="PANTHER" id="PTHR48105">
    <property type="entry name" value="THIOREDOXIN REDUCTASE 1-RELATED-RELATED"/>
    <property type="match status" value="1"/>
</dbReference>
<dbReference type="GO" id="GO:0004324">
    <property type="term" value="F:ferredoxin-NADP+ reductase activity"/>
    <property type="evidence" value="ECO:0007669"/>
    <property type="project" value="UniProtKB-EC"/>
</dbReference>
<evidence type="ECO:0000256" key="2">
    <source>
        <dbReference type="ARBA" id="ARBA00023002"/>
    </source>
</evidence>
<evidence type="ECO:0000256" key="1">
    <source>
        <dbReference type="ARBA" id="ARBA00022630"/>
    </source>
</evidence>
<dbReference type="EC" id="1.18.1.2" evidence="3"/>
<dbReference type="AlphaFoldDB" id="A0A5C5ZX26"/>
<dbReference type="Pfam" id="PF13738">
    <property type="entry name" value="Pyr_redox_3"/>
    <property type="match status" value="1"/>
</dbReference>